<name>A0A077PYS3_XENBV</name>
<dbReference type="EMBL" id="CBSZ010000265">
    <property type="protein sequence ID" value="CDH24959.1"/>
    <property type="molecule type" value="Genomic_DNA"/>
</dbReference>
<evidence type="ECO:0000313" key="1">
    <source>
        <dbReference type="EMBL" id="CDH24959.1"/>
    </source>
</evidence>
<protein>
    <submittedName>
        <fullName evidence="1">Uncharacterized protein</fullName>
    </submittedName>
</protein>
<proteinExistence type="predicted"/>
<comment type="caution">
    <text evidence="1">The sequence shown here is derived from an EMBL/GenBank/DDBJ whole genome shotgun (WGS) entry which is preliminary data.</text>
</comment>
<dbReference type="AlphaFoldDB" id="A0A077PYS3"/>
<gene>
    <name evidence="1" type="ORF">XBKB1_3370006</name>
</gene>
<dbReference type="Proteomes" id="UP000028493">
    <property type="component" value="Unassembled WGS sequence"/>
</dbReference>
<reference evidence="1" key="1">
    <citation type="submission" date="2013-07" db="EMBL/GenBank/DDBJ databases">
        <title>Sub-species coevolution in mutualistic symbiosis.</title>
        <authorList>
            <person name="Murfin K."/>
            <person name="Klassen J."/>
            <person name="Lee M."/>
            <person name="Forst S."/>
            <person name="Stock P."/>
            <person name="Goodrich-Blair H."/>
        </authorList>
    </citation>
    <scope>NUCLEOTIDE SEQUENCE [LARGE SCALE GENOMIC DNA]</scope>
    <source>
        <strain evidence="1">Kraussei Becker Underwood</strain>
    </source>
</reference>
<accession>A0A077PYS3</accession>
<sequence length="75" mass="8895">MLELIPSEIKKLYVPIIEGIEHNLAEINQKVEQGEIDKVMRRQGELILTKLGISTKENDKLMLIWQKLRDRRLRK</sequence>
<evidence type="ECO:0000313" key="2">
    <source>
        <dbReference type="Proteomes" id="UP000028493"/>
    </source>
</evidence>
<dbReference type="RefSeq" id="WP_038197288.1">
    <property type="nucleotide sequence ID" value="NZ_CAWLXS010000325.1"/>
</dbReference>
<organism evidence="1 2">
    <name type="scientific">Xenorhabdus bovienii str. kraussei Becker Underwood</name>
    <dbReference type="NCBI Taxonomy" id="1398204"/>
    <lineage>
        <taxon>Bacteria</taxon>
        <taxon>Pseudomonadati</taxon>
        <taxon>Pseudomonadota</taxon>
        <taxon>Gammaproteobacteria</taxon>
        <taxon>Enterobacterales</taxon>
        <taxon>Morganellaceae</taxon>
        <taxon>Xenorhabdus</taxon>
    </lineage>
</organism>
<dbReference type="HOGENOM" id="CLU_2670262_0_0_6"/>